<dbReference type="OrthoDB" id="9804751at2"/>
<dbReference type="Gene3D" id="1.10.3210.10">
    <property type="entry name" value="Hypothetical protein af1432"/>
    <property type="match status" value="1"/>
</dbReference>
<dbReference type="HOGENOM" id="CLU_044951_2_0_6"/>
<dbReference type="InterPro" id="IPR035919">
    <property type="entry name" value="EAL_sf"/>
</dbReference>
<dbReference type="eggNOG" id="COG3434">
    <property type="taxonomic scope" value="Bacteria"/>
</dbReference>
<dbReference type="Pfam" id="PF08668">
    <property type="entry name" value="HDOD"/>
    <property type="match status" value="1"/>
</dbReference>
<dbReference type="InterPro" id="IPR001633">
    <property type="entry name" value="EAL_dom"/>
</dbReference>
<feature type="domain" description="HDOD" evidence="2">
    <location>
        <begin position="200"/>
        <end position="389"/>
    </location>
</feature>
<evidence type="ECO:0000313" key="4">
    <source>
        <dbReference type="Proteomes" id="UP000009282"/>
    </source>
</evidence>
<dbReference type="KEGG" id="gni:GNIT_0536"/>
<proteinExistence type="predicted"/>
<evidence type="ECO:0000259" key="2">
    <source>
        <dbReference type="PROSITE" id="PS51833"/>
    </source>
</evidence>
<dbReference type="SUPFAM" id="SSF109604">
    <property type="entry name" value="HD-domain/PDEase-like"/>
    <property type="match status" value="1"/>
</dbReference>
<organism evidence="3 4">
    <name type="scientific">Glaciecola nitratireducens (strain JCM 12485 / KCTC 12276 / FR1064)</name>
    <dbReference type="NCBI Taxonomy" id="1085623"/>
    <lineage>
        <taxon>Bacteria</taxon>
        <taxon>Pseudomonadati</taxon>
        <taxon>Pseudomonadota</taxon>
        <taxon>Gammaproteobacteria</taxon>
        <taxon>Alteromonadales</taxon>
        <taxon>Alteromonadaceae</taxon>
        <taxon>Brumicola</taxon>
    </lineage>
</organism>
<dbReference type="PANTHER" id="PTHR33525:SF4">
    <property type="entry name" value="CYCLIC DI-GMP PHOSPHODIESTERASE CDGJ"/>
    <property type="match status" value="1"/>
</dbReference>
<dbReference type="InterPro" id="IPR013976">
    <property type="entry name" value="HDOD"/>
</dbReference>
<dbReference type="PANTHER" id="PTHR33525">
    <property type="match status" value="1"/>
</dbReference>
<dbReference type="Pfam" id="PF00563">
    <property type="entry name" value="EAL"/>
    <property type="match status" value="1"/>
</dbReference>
<feature type="domain" description="EAL" evidence="1">
    <location>
        <begin position="1"/>
        <end position="206"/>
    </location>
</feature>
<evidence type="ECO:0000259" key="1">
    <source>
        <dbReference type="PROSITE" id="PS50883"/>
    </source>
</evidence>
<reference evidence="3 4" key="1">
    <citation type="journal article" date="2011" name="J. Bacteriol.">
        <title>Complete genome sequence of seawater bacterium Glaciecola nitratireducens FR1064T.</title>
        <authorList>
            <person name="Bian F."/>
            <person name="Qin Q.L."/>
            <person name="Xie B.B."/>
            <person name="Shu Y.L."/>
            <person name="Zhang X.Y."/>
            <person name="Yu Y."/>
            <person name="Chen B."/>
            <person name="Chen X.L."/>
            <person name="Zhou B.C."/>
            <person name="Zhang Y.Z."/>
        </authorList>
    </citation>
    <scope>NUCLEOTIDE SEQUENCE [LARGE SCALE GENOMIC DNA]</scope>
    <source>
        <strain evidence="4">JCM 12485 / KCTC 12276 / FR1064</strain>
    </source>
</reference>
<evidence type="ECO:0000313" key="3">
    <source>
        <dbReference type="EMBL" id="AEP28690.1"/>
    </source>
</evidence>
<dbReference type="STRING" id="1085623.GNIT_0536"/>
<dbReference type="RefSeq" id="WP_014107567.1">
    <property type="nucleotide sequence ID" value="NC_016041.1"/>
</dbReference>
<keyword evidence="4" id="KW-1185">Reference proteome</keyword>
<name>G4QJN0_GLANF</name>
<dbReference type="InterPro" id="IPR052340">
    <property type="entry name" value="RNase_Y/CdgJ"/>
</dbReference>
<sequence length="409" mass="47060">MFSYVARQAIYNVEKRVFAYELLFRDGDSNCFPDMSPDEATSSMIANSHLTVGIEDITFNKPAFINFHKDTLLYRFPSTLDPMNVVIEIVETVEVNDELVQACKHIRDLGYQLALDDYDFAPRWDIFLPFVDYIKVEVEEIEKQGAAAVAKIQAFNAQGIKVIAEKVETHEQFERFKAMGVKLFQGYFLARPEMIRHRDLNTSLHSVTELVSLSNSPNFDTKEVAKVIEKDVGLAYKLMRFINNPMINKRQKIESLQHAINYMGHVEIKKFIALLALANMRGEKPSELLIQSLVRARFCSLMSIELKLPENPPTSFLLGLFSMLDALLDQQMEHLVEKLPVGEELRDALCKKNIDSTMGLQMRACFAFEEANWEEIDYIAIQFELTGERLYTLYYEAMHWAENMNSSIT</sequence>
<dbReference type="Gene3D" id="3.20.20.450">
    <property type="entry name" value="EAL domain"/>
    <property type="match status" value="1"/>
</dbReference>
<dbReference type="PIRSF" id="PIRSF003180">
    <property type="entry name" value="DiGMPpdiest_YuxH"/>
    <property type="match status" value="1"/>
</dbReference>
<dbReference type="AlphaFoldDB" id="G4QJN0"/>
<dbReference type="SMART" id="SM00052">
    <property type="entry name" value="EAL"/>
    <property type="match status" value="1"/>
</dbReference>
<dbReference type="InterPro" id="IPR014408">
    <property type="entry name" value="dGMP_Pdiesterase_EAL/HD-GYP"/>
</dbReference>
<dbReference type="EMBL" id="CP003060">
    <property type="protein sequence ID" value="AEP28690.1"/>
    <property type="molecule type" value="Genomic_DNA"/>
</dbReference>
<gene>
    <name evidence="3" type="ordered locus">GNIT_0536</name>
</gene>
<dbReference type="Proteomes" id="UP000009282">
    <property type="component" value="Chromosome"/>
</dbReference>
<dbReference type="SUPFAM" id="SSF141868">
    <property type="entry name" value="EAL domain-like"/>
    <property type="match status" value="1"/>
</dbReference>
<protein>
    <submittedName>
        <fullName evidence="3">EAL domain protein</fullName>
    </submittedName>
</protein>
<accession>G4QJN0</accession>
<dbReference type="PROSITE" id="PS51833">
    <property type="entry name" value="HDOD"/>
    <property type="match status" value="1"/>
</dbReference>
<dbReference type="PROSITE" id="PS50883">
    <property type="entry name" value="EAL"/>
    <property type="match status" value="1"/>
</dbReference>